<dbReference type="Pfam" id="PF00179">
    <property type="entry name" value="UQ_con"/>
    <property type="match status" value="1"/>
</dbReference>
<evidence type="ECO:0000259" key="6">
    <source>
        <dbReference type="PROSITE" id="PS50127"/>
    </source>
</evidence>
<reference evidence="7 8" key="1">
    <citation type="submission" date="2015-07" db="EMBL/GenBank/DDBJ databases">
        <title>Draft Genome Sequence of Malassezia furfur CBS1878 and Malassezia pachydermatis CBS1879.</title>
        <authorList>
            <person name="Triana S."/>
            <person name="Ohm R."/>
            <person name="Gonzalez A."/>
            <person name="DeCock H."/>
            <person name="Restrepo S."/>
            <person name="Celis A."/>
        </authorList>
    </citation>
    <scope>NUCLEOTIDE SEQUENCE [LARGE SCALE GENOMIC DNA]</scope>
    <source>
        <strain evidence="7 8">CBS 1879</strain>
    </source>
</reference>
<evidence type="ECO:0000313" key="8">
    <source>
        <dbReference type="Proteomes" id="UP000037751"/>
    </source>
</evidence>
<dbReference type="OrthoDB" id="9978460at2759"/>
<keyword evidence="8" id="KW-1185">Reference proteome</keyword>
<dbReference type="GO" id="GO:0005524">
    <property type="term" value="F:ATP binding"/>
    <property type="evidence" value="ECO:0007669"/>
    <property type="project" value="UniProtKB-KW"/>
</dbReference>
<evidence type="ECO:0000256" key="5">
    <source>
        <dbReference type="ARBA" id="ARBA00022840"/>
    </source>
</evidence>
<dbReference type="STRING" id="77020.A0A0M9VMS4"/>
<keyword evidence="5" id="KW-0067">ATP-binding</keyword>
<dbReference type="EMBL" id="LGAV01000011">
    <property type="protein sequence ID" value="KOS12593.1"/>
    <property type="molecule type" value="Genomic_DNA"/>
</dbReference>
<dbReference type="GeneID" id="28729238"/>
<evidence type="ECO:0000256" key="4">
    <source>
        <dbReference type="ARBA" id="ARBA00022786"/>
    </source>
</evidence>
<name>A0A0M9VMS4_9BASI</name>
<dbReference type="Gene3D" id="3.10.110.10">
    <property type="entry name" value="Ubiquitin Conjugating Enzyme"/>
    <property type="match status" value="1"/>
</dbReference>
<dbReference type="VEuPathDB" id="FungiDB:Malapachy_2876"/>
<protein>
    <recommendedName>
        <fullName evidence="1">E2 ubiquitin-conjugating enzyme</fullName>
        <ecNumber evidence="1">2.3.2.23</ecNumber>
    </recommendedName>
</protein>
<dbReference type="FunFam" id="3.10.110.10:FF:000060">
    <property type="entry name" value="Ubiquitin conjugating enzyme (UbcB)"/>
    <property type="match status" value="1"/>
</dbReference>
<dbReference type="SUPFAM" id="SSF54495">
    <property type="entry name" value="UBC-like"/>
    <property type="match status" value="1"/>
</dbReference>
<dbReference type="GO" id="GO:0061631">
    <property type="term" value="F:ubiquitin conjugating enzyme activity"/>
    <property type="evidence" value="ECO:0007669"/>
    <property type="project" value="UniProtKB-EC"/>
</dbReference>
<keyword evidence="3" id="KW-0547">Nucleotide-binding</keyword>
<dbReference type="InterPro" id="IPR050113">
    <property type="entry name" value="Ub_conjugating_enzyme"/>
</dbReference>
<dbReference type="AlphaFoldDB" id="A0A0M9VMS4"/>
<sequence>MQHAPRELAELTQSPPPGIVSVEANENNMYQWDVMIAGADTPYEGGKFSLLFEFPIDYPFKGPSVHFKNKLYHPNVDDDGAMCISLLKSDAWKPTTKATTIITSVLQLLQEPHPDDALVASIAEQYLNDRDQYNKTAREYTSKYAASS</sequence>
<dbReference type="InterPro" id="IPR016135">
    <property type="entry name" value="UBQ-conjugating_enzyme/RWD"/>
</dbReference>
<dbReference type="PROSITE" id="PS50127">
    <property type="entry name" value="UBC_2"/>
    <property type="match status" value="1"/>
</dbReference>
<organism evidence="7 8">
    <name type="scientific">Malassezia pachydermatis</name>
    <dbReference type="NCBI Taxonomy" id="77020"/>
    <lineage>
        <taxon>Eukaryota</taxon>
        <taxon>Fungi</taxon>
        <taxon>Dikarya</taxon>
        <taxon>Basidiomycota</taxon>
        <taxon>Ustilaginomycotina</taxon>
        <taxon>Malasseziomycetes</taxon>
        <taxon>Malasseziales</taxon>
        <taxon>Malasseziaceae</taxon>
        <taxon>Malassezia</taxon>
    </lineage>
</organism>
<dbReference type="Proteomes" id="UP000037751">
    <property type="component" value="Unassembled WGS sequence"/>
</dbReference>
<evidence type="ECO:0000256" key="2">
    <source>
        <dbReference type="ARBA" id="ARBA00022679"/>
    </source>
</evidence>
<evidence type="ECO:0000256" key="3">
    <source>
        <dbReference type="ARBA" id="ARBA00022741"/>
    </source>
</evidence>
<feature type="domain" description="UBC core" evidence="6">
    <location>
        <begin position="1"/>
        <end position="146"/>
    </location>
</feature>
<dbReference type="RefSeq" id="XP_017990225.1">
    <property type="nucleotide sequence ID" value="XM_018137362.1"/>
</dbReference>
<dbReference type="InterPro" id="IPR000608">
    <property type="entry name" value="UBC"/>
</dbReference>
<comment type="caution">
    <text evidence="7">The sequence shown here is derived from an EMBL/GenBank/DDBJ whole genome shotgun (WGS) entry which is preliminary data.</text>
</comment>
<accession>A0A0M9VMS4</accession>
<gene>
    <name evidence="7" type="ORF">Malapachy_2876</name>
</gene>
<dbReference type="EC" id="2.3.2.23" evidence="1"/>
<dbReference type="SMART" id="SM00212">
    <property type="entry name" value="UBCc"/>
    <property type="match status" value="1"/>
</dbReference>
<keyword evidence="4" id="KW-0833">Ubl conjugation pathway</keyword>
<evidence type="ECO:0000313" key="7">
    <source>
        <dbReference type="EMBL" id="KOS12593.1"/>
    </source>
</evidence>
<keyword evidence="2" id="KW-0808">Transferase</keyword>
<dbReference type="PANTHER" id="PTHR24067">
    <property type="entry name" value="UBIQUITIN-CONJUGATING ENZYME E2"/>
    <property type="match status" value="1"/>
</dbReference>
<evidence type="ECO:0000256" key="1">
    <source>
        <dbReference type="ARBA" id="ARBA00012486"/>
    </source>
</evidence>
<proteinExistence type="predicted"/>